<evidence type="ECO:0000313" key="13">
    <source>
        <dbReference type="Proteomes" id="UP001595921"/>
    </source>
</evidence>
<keyword evidence="2" id="KW-0813">Transport</keyword>
<dbReference type="InterPro" id="IPR017871">
    <property type="entry name" value="ABC_transporter-like_CS"/>
</dbReference>
<sequence length="382" mass="42137">MADITLDDVTKRFGEGGNAVVAVDDVSLDIGDGEFVVFVGPSGSGKSTLMRMVAGLETQSEGDVYIGDTVVNQLGPRARDIAMVFQNYALYPNMTVEENMSFGLKMSTELSKAEIEEQVTSAAEMMGIGDLLDNKPGELSGGQQQRVALGRAIVRDPNVFLMDEPLSNLDAKLRTTMRTEINRLQNDLDVTTLYVTHDQTEAMTMGDRLVVLDHGELQQVGTPLECFYRPANRFVAGFIGSPSMNFFEGPVEDGTLRADGFDFDLTERMQSSSEECDEVVLGIRPEDITLHERANVDYEFEAVVDVVEPMGSISYVYLRPRRQEGDQTFVVEADGKQPITEGEHINVKIPEEDVHLFDAISGETIHQRTLDSEAEVTVSEQT</sequence>
<dbReference type="GO" id="GO:0005524">
    <property type="term" value="F:ATP binding"/>
    <property type="evidence" value="ECO:0007669"/>
    <property type="project" value="UniProtKB-KW"/>
</dbReference>
<dbReference type="SMART" id="SM00382">
    <property type="entry name" value="AAA"/>
    <property type="match status" value="1"/>
</dbReference>
<dbReference type="GO" id="GO:0005886">
    <property type="term" value="C:plasma membrane"/>
    <property type="evidence" value="ECO:0007669"/>
    <property type="project" value="UniProtKB-SubCell"/>
</dbReference>
<dbReference type="InterPro" id="IPR015855">
    <property type="entry name" value="ABC_transpr_MalK-like"/>
</dbReference>
<evidence type="ECO:0000256" key="9">
    <source>
        <dbReference type="ARBA" id="ARBA00065962"/>
    </source>
</evidence>
<protein>
    <recommendedName>
        <fullName evidence="10">ABC-type D-xylose/L-arabinose transporter</fullName>
        <ecNumber evidence="10">7.5.2.13</ecNumber>
    </recommendedName>
</protein>
<evidence type="ECO:0000256" key="5">
    <source>
        <dbReference type="ARBA" id="ARBA00050355"/>
    </source>
</evidence>
<dbReference type="Proteomes" id="UP001595921">
    <property type="component" value="Unassembled WGS sequence"/>
</dbReference>
<dbReference type="FunFam" id="3.40.50.300:FF:000042">
    <property type="entry name" value="Maltose/maltodextrin ABC transporter, ATP-binding protein"/>
    <property type="match status" value="1"/>
</dbReference>
<reference evidence="12 13" key="1">
    <citation type="journal article" date="2019" name="Int. J. Syst. Evol. Microbiol.">
        <title>The Global Catalogue of Microorganisms (GCM) 10K type strain sequencing project: providing services to taxonomists for standard genome sequencing and annotation.</title>
        <authorList>
            <consortium name="The Broad Institute Genomics Platform"/>
            <consortium name="The Broad Institute Genome Sequencing Center for Infectious Disease"/>
            <person name="Wu L."/>
            <person name="Ma J."/>
        </authorList>
    </citation>
    <scope>NUCLEOTIDE SEQUENCE [LARGE SCALE GENOMIC DNA]</scope>
    <source>
        <strain evidence="12 13">CGMCC 1.12553</strain>
    </source>
</reference>
<evidence type="ECO:0000256" key="2">
    <source>
        <dbReference type="ARBA" id="ARBA00022448"/>
    </source>
</evidence>
<dbReference type="NCBIfam" id="NF008653">
    <property type="entry name" value="PRK11650.1"/>
    <property type="match status" value="1"/>
</dbReference>
<comment type="catalytic activity">
    <reaction evidence="5">
        <text>D-xylose(out) + ATP + H2O = D-xylose(in) + ADP + phosphate + H(+)</text>
        <dbReference type="Rhea" id="RHEA:29899"/>
        <dbReference type="ChEBI" id="CHEBI:15377"/>
        <dbReference type="ChEBI" id="CHEBI:15378"/>
        <dbReference type="ChEBI" id="CHEBI:30616"/>
        <dbReference type="ChEBI" id="CHEBI:43474"/>
        <dbReference type="ChEBI" id="CHEBI:53455"/>
        <dbReference type="ChEBI" id="CHEBI:456216"/>
        <dbReference type="EC" id="7.5.2.13"/>
    </reaction>
    <physiologicalReaction direction="left-to-right" evidence="5">
        <dbReference type="Rhea" id="RHEA:29900"/>
    </physiologicalReaction>
</comment>
<evidence type="ECO:0000313" key="12">
    <source>
        <dbReference type="EMBL" id="MFC4360538.1"/>
    </source>
</evidence>
<dbReference type="InterPro" id="IPR003439">
    <property type="entry name" value="ABC_transporter-like_ATP-bd"/>
</dbReference>
<dbReference type="GO" id="GO:0022857">
    <property type="term" value="F:transmembrane transporter activity"/>
    <property type="evidence" value="ECO:0007669"/>
    <property type="project" value="UniProtKB-ARBA"/>
</dbReference>
<dbReference type="CDD" id="cd03301">
    <property type="entry name" value="ABC_MalK_N"/>
    <property type="match status" value="1"/>
</dbReference>
<dbReference type="Gene3D" id="2.40.50.100">
    <property type="match status" value="1"/>
</dbReference>
<dbReference type="EC" id="7.5.2.13" evidence="10"/>
<comment type="caution">
    <text evidence="12">The sequence shown here is derived from an EMBL/GenBank/DDBJ whole genome shotgun (WGS) entry which is preliminary data.</text>
</comment>
<evidence type="ECO:0000256" key="1">
    <source>
        <dbReference type="ARBA" id="ARBA00004202"/>
    </source>
</evidence>
<dbReference type="InterPro" id="IPR027417">
    <property type="entry name" value="P-loop_NTPase"/>
</dbReference>
<comment type="function">
    <text evidence="7">Part of the ABC transporter complex XacGHIJK involved in the uptake of xylose and arabinose. Responsible for energy coupling to the transport system.</text>
</comment>
<dbReference type="SUPFAM" id="SSF52540">
    <property type="entry name" value="P-loop containing nucleoside triphosphate hydrolases"/>
    <property type="match status" value="1"/>
</dbReference>
<comment type="subunit">
    <text evidence="9">The complex is composed of two ATP-binding proteins (XacJ and XacK), two transmembrane proteins (XacH and XacI) and a solute-binding protein (XacG).</text>
</comment>
<dbReference type="Gene3D" id="2.40.50.140">
    <property type="entry name" value="Nucleic acid-binding proteins"/>
    <property type="match status" value="1"/>
</dbReference>
<name>A0ABD5PI99_9EURY</name>
<dbReference type="EMBL" id="JBHSDS010000017">
    <property type="protein sequence ID" value="MFC4360538.1"/>
    <property type="molecule type" value="Genomic_DNA"/>
</dbReference>
<dbReference type="InterPro" id="IPR008995">
    <property type="entry name" value="Mo/tungstate-bd_C_term_dom"/>
</dbReference>
<dbReference type="PANTHER" id="PTHR43875:SF1">
    <property type="entry name" value="OSMOPROTECTIVE COMPOUNDS UPTAKE ATP-BINDING PROTEIN GGTA"/>
    <property type="match status" value="1"/>
</dbReference>
<comment type="catalytic activity">
    <reaction evidence="6">
        <text>L-arabinose(out) + ATP + H2O = L-arabinose(in) + ADP + phosphate + H(+)</text>
        <dbReference type="Rhea" id="RHEA:30007"/>
        <dbReference type="ChEBI" id="CHEBI:15377"/>
        <dbReference type="ChEBI" id="CHEBI:15378"/>
        <dbReference type="ChEBI" id="CHEBI:17535"/>
        <dbReference type="ChEBI" id="CHEBI:30616"/>
        <dbReference type="ChEBI" id="CHEBI:43474"/>
        <dbReference type="ChEBI" id="CHEBI:456216"/>
        <dbReference type="EC" id="7.5.2.13"/>
    </reaction>
    <physiologicalReaction direction="left-to-right" evidence="6">
        <dbReference type="Rhea" id="RHEA:30008"/>
    </physiologicalReaction>
</comment>
<dbReference type="GO" id="GO:1902495">
    <property type="term" value="C:transmembrane transporter complex"/>
    <property type="evidence" value="ECO:0007669"/>
    <property type="project" value="UniProtKB-ARBA"/>
</dbReference>
<evidence type="ECO:0000256" key="3">
    <source>
        <dbReference type="ARBA" id="ARBA00022741"/>
    </source>
</evidence>
<evidence type="ECO:0000259" key="11">
    <source>
        <dbReference type="PROSITE" id="PS50893"/>
    </source>
</evidence>
<comment type="similarity">
    <text evidence="8">Belongs to the ABC transporter superfamily. Carbohydrate uptake transporter-1 (CUT1) (TC 3.A.1.1) family.</text>
</comment>
<dbReference type="RefSeq" id="WP_267620806.1">
    <property type="nucleotide sequence ID" value="NZ_JAODIW010000005.1"/>
</dbReference>
<dbReference type="PROSITE" id="PS00211">
    <property type="entry name" value="ABC_TRANSPORTER_1"/>
    <property type="match status" value="1"/>
</dbReference>
<dbReference type="Pfam" id="PF00005">
    <property type="entry name" value="ABC_tran"/>
    <property type="match status" value="1"/>
</dbReference>
<dbReference type="Gene3D" id="3.40.50.300">
    <property type="entry name" value="P-loop containing nucleotide triphosphate hydrolases"/>
    <property type="match status" value="1"/>
</dbReference>
<evidence type="ECO:0000256" key="6">
    <source>
        <dbReference type="ARBA" id="ARBA00051890"/>
    </source>
</evidence>
<evidence type="ECO:0000256" key="7">
    <source>
        <dbReference type="ARBA" id="ARBA00053454"/>
    </source>
</evidence>
<evidence type="ECO:0000256" key="4">
    <source>
        <dbReference type="ARBA" id="ARBA00022840"/>
    </source>
</evidence>
<evidence type="ECO:0000256" key="8">
    <source>
        <dbReference type="ARBA" id="ARBA00061029"/>
    </source>
</evidence>
<evidence type="ECO:0000256" key="10">
    <source>
        <dbReference type="ARBA" id="ARBA00066315"/>
    </source>
</evidence>
<dbReference type="PROSITE" id="PS50893">
    <property type="entry name" value="ABC_TRANSPORTER_2"/>
    <property type="match status" value="1"/>
</dbReference>
<comment type="subcellular location">
    <subcellularLocation>
        <location evidence="1">Cell membrane</location>
        <topology evidence="1">Peripheral membrane protein</topology>
    </subcellularLocation>
</comment>
<accession>A0ABD5PI99</accession>
<dbReference type="AlphaFoldDB" id="A0ABD5PI99"/>
<organism evidence="12 13">
    <name type="scientific">Halobium salinum</name>
    <dbReference type="NCBI Taxonomy" id="1364940"/>
    <lineage>
        <taxon>Archaea</taxon>
        <taxon>Methanobacteriati</taxon>
        <taxon>Methanobacteriota</taxon>
        <taxon>Stenosarchaea group</taxon>
        <taxon>Halobacteria</taxon>
        <taxon>Halobacteriales</taxon>
        <taxon>Haloferacaceae</taxon>
        <taxon>Halobium</taxon>
    </lineage>
</organism>
<keyword evidence="3" id="KW-0547">Nucleotide-binding</keyword>
<gene>
    <name evidence="12" type="ORF">ACFO0N_21535</name>
</gene>
<keyword evidence="4 12" id="KW-0067">ATP-binding</keyword>
<dbReference type="InterPro" id="IPR003593">
    <property type="entry name" value="AAA+_ATPase"/>
</dbReference>
<dbReference type="InterPro" id="IPR012340">
    <property type="entry name" value="NA-bd_OB-fold"/>
</dbReference>
<dbReference type="InterPro" id="IPR047641">
    <property type="entry name" value="ABC_transpr_MalK/UgpC-like"/>
</dbReference>
<dbReference type="PANTHER" id="PTHR43875">
    <property type="entry name" value="MALTODEXTRIN IMPORT ATP-BINDING PROTEIN MSMX"/>
    <property type="match status" value="1"/>
</dbReference>
<dbReference type="Pfam" id="PF17912">
    <property type="entry name" value="OB_MalK"/>
    <property type="match status" value="1"/>
</dbReference>
<dbReference type="SUPFAM" id="SSF50331">
    <property type="entry name" value="MOP-like"/>
    <property type="match status" value="1"/>
</dbReference>
<proteinExistence type="inferred from homology"/>
<feature type="domain" description="ABC transporter" evidence="11">
    <location>
        <begin position="4"/>
        <end position="239"/>
    </location>
</feature>
<dbReference type="InterPro" id="IPR040582">
    <property type="entry name" value="OB_MalK-like"/>
</dbReference>
<keyword evidence="13" id="KW-1185">Reference proteome</keyword>